<dbReference type="EMBL" id="CP002207">
    <property type="protein sequence ID" value="ADP31469.1"/>
    <property type="molecule type" value="Genomic_DNA"/>
</dbReference>
<reference evidence="1 2" key="1">
    <citation type="journal article" date="2011" name="Front. Microbiol.">
        <title>Genomic signatures of strain selection and enhancement in Bacillus atrophaeus var. globigii, a historical biowarfare simulant.</title>
        <authorList>
            <person name="Gibbons H.S."/>
            <person name="Broomall S.M."/>
            <person name="McNew L.A."/>
            <person name="Daligault H."/>
            <person name="Chapman C."/>
            <person name="Bruce D."/>
            <person name="Karavis M."/>
            <person name="Krepps M."/>
            <person name="McGregor P.A."/>
            <person name="Hong C."/>
            <person name="Park K.H."/>
            <person name="Akmal A."/>
            <person name="Feldman A."/>
            <person name="Lin J.S."/>
            <person name="Chang W.E."/>
            <person name="Higgs B.W."/>
            <person name="Demirev P."/>
            <person name="Lindquist J."/>
            <person name="Liem A."/>
            <person name="Fochler E."/>
            <person name="Read T.D."/>
            <person name="Tapia R."/>
            <person name="Johnson S."/>
            <person name="Bishop-Lilly K.A."/>
            <person name="Detter C."/>
            <person name="Han C."/>
            <person name="Sozhamannan S."/>
            <person name="Rosenzweig C.N."/>
            <person name="Skowronski E.W."/>
        </authorList>
    </citation>
    <scope>NUCLEOTIDE SEQUENCE [LARGE SCALE GENOMIC DNA]</scope>
    <source>
        <strain evidence="1 2">1942</strain>
    </source>
</reference>
<organism evidence="1 2">
    <name type="scientific">Bacillus atrophaeus (strain 1942)</name>
    <dbReference type="NCBI Taxonomy" id="720555"/>
    <lineage>
        <taxon>Bacteria</taxon>
        <taxon>Bacillati</taxon>
        <taxon>Bacillota</taxon>
        <taxon>Bacilli</taxon>
        <taxon>Bacillales</taxon>
        <taxon>Bacillaceae</taxon>
        <taxon>Bacillus</taxon>
    </lineage>
</organism>
<keyword evidence="2" id="KW-1185">Reference proteome</keyword>
<dbReference type="Pfam" id="PF14120">
    <property type="entry name" value="YhzD"/>
    <property type="match status" value="1"/>
</dbReference>
<evidence type="ECO:0000313" key="1">
    <source>
        <dbReference type="EMBL" id="ADP31469.1"/>
    </source>
</evidence>
<evidence type="ECO:0000313" key="2">
    <source>
        <dbReference type="Proteomes" id="UP000006867"/>
    </source>
</evidence>
<name>A0ABM5LUM8_BACA1</name>
<gene>
    <name evidence="1" type="ordered locus">BATR1942_02565</name>
</gene>
<dbReference type="InterPro" id="IPR025544">
    <property type="entry name" value="YhzD"/>
</dbReference>
<accession>A0ABM5LUM8</accession>
<evidence type="ECO:0008006" key="3">
    <source>
        <dbReference type="Google" id="ProtNLM"/>
    </source>
</evidence>
<proteinExistence type="predicted"/>
<dbReference type="GeneID" id="92916199"/>
<protein>
    <recommendedName>
        <fullName evidence="3">YhzD-like protein</fullName>
    </recommendedName>
</protein>
<sequence>MDYYFLTAFHPSGETLINERIEAESEEKAKKTGESILKEKNLYSHTHRLVNASGKLILFHR</sequence>
<dbReference type="Proteomes" id="UP000006867">
    <property type="component" value="Chromosome"/>
</dbReference>
<dbReference type="RefSeq" id="WP_010788110.1">
    <property type="nucleotide sequence ID" value="NC_014639.1"/>
</dbReference>